<sequence>MKLSKEQKQELTDKLSMPWGSVELLCDGRRVSLQVRRFKQMTYRVMTYVDGVFKGAWCMAEPAVPEHKFMRKLVRPNLSPAKRKEAEKRLGKRYVAKDPYFSGSVTVYLPDWSSGKTAINHLCKVCESVEVAPTDELGSSALDIDSPQQKQVLNALELD</sequence>
<comment type="caution">
    <text evidence="1">The sequence shown here is derived from an EMBL/GenBank/DDBJ whole genome shotgun (WGS) entry which is preliminary data.</text>
</comment>
<keyword evidence="2" id="KW-1185">Reference proteome</keyword>
<evidence type="ECO:0000313" key="2">
    <source>
        <dbReference type="Proteomes" id="UP000566711"/>
    </source>
</evidence>
<reference evidence="1 2" key="1">
    <citation type="submission" date="2020-07" db="EMBL/GenBank/DDBJ databases">
        <title>Novel species isolated from subtropical streams in China.</title>
        <authorList>
            <person name="Lu H."/>
        </authorList>
    </citation>
    <scope>NUCLEOTIDE SEQUENCE [LARGE SCALE GENOMIC DNA]</scope>
    <source>
        <strain evidence="1 2">FT3S</strain>
    </source>
</reference>
<name>A0A7W2I6V7_9BURK</name>
<organism evidence="1 2">
    <name type="scientific">Rugamonas fusca</name>
    <dbReference type="NCBI Taxonomy" id="2758568"/>
    <lineage>
        <taxon>Bacteria</taxon>
        <taxon>Pseudomonadati</taxon>
        <taxon>Pseudomonadota</taxon>
        <taxon>Betaproteobacteria</taxon>
        <taxon>Burkholderiales</taxon>
        <taxon>Oxalobacteraceae</taxon>
        <taxon>Telluria group</taxon>
        <taxon>Rugamonas</taxon>
    </lineage>
</organism>
<dbReference type="Proteomes" id="UP000566711">
    <property type="component" value="Unassembled WGS sequence"/>
</dbReference>
<dbReference type="RefSeq" id="WP_182217265.1">
    <property type="nucleotide sequence ID" value="NZ_JACEZS010000008.1"/>
</dbReference>
<protein>
    <submittedName>
        <fullName evidence="1">Uncharacterized protein</fullName>
    </submittedName>
</protein>
<accession>A0A7W2I6V7</accession>
<dbReference type="AlphaFoldDB" id="A0A7W2I6V7"/>
<dbReference type="EMBL" id="JACEZS010000008">
    <property type="protein sequence ID" value="MBA5605856.1"/>
    <property type="molecule type" value="Genomic_DNA"/>
</dbReference>
<proteinExistence type="predicted"/>
<gene>
    <name evidence="1" type="ORF">H3H36_10840</name>
</gene>
<evidence type="ECO:0000313" key="1">
    <source>
        <dbReference type="EMBL" id="MBA5605856.1"/>
    </source>
</evidence>